<reference evidence="1 2" key="1">
    <citation type="submission" date="2016-10" db="EMBL/GenBank/DDBJ databases">
        <authorList>
            <person name="de Groot N.N."/>
        </authorList>
    </citation>
    <scope>NUCLEOTIDE SEQUENCE [LARGE SCALE GENOMIC DNA]</scope>
    <source>
        <strain evidence="1 2">DSM 46701</strain>
    </source>
</reference>
<protein>
    <submittedName>
        <fullName evidence="1">Uncharacterized protein</fullName>
    </submittedName>
</protein>
<evidence type="ECO:0000313" key="2">
    <source>
        <dbReference type="Proteomes" id="UP000199695"/>
    </source>
</evidence>
<accession>A0A1H8CGI7</accession>
<dbReference type="SUPFAM" id="SSF50998">
    <property type="entry name" value="Quinoprotein alcohol dehydrogenase-like"/>
    <property type="match status" value="1"/>
</dbReference>
<gene>
    <name evidence="1" type="ORF">SAMN05444955_103286</name>
</gene>
<dbReference type="InterPro" id="IPR011047">
    <property type="entry name" value="Quinoprotein_ADH-like_sf"/>
</dbReference>
<sequence length="621" mass="68329">MITIPTDGAGFIDHGIPVAADEARTAAVCSNGQGESRFVIAARGYILIVDPDTGKCRQVYFPNRLFDYPFACMSSTEGFFYTGAGDMLMVFDPFAETCVFSARPCADETIVGFSFAEDEHGFVFTTTYPHCHLLRYDPKTREIIDYGQMDEEQNYAGSLAVDRSGWVYIGIGTERKNLVAFHPKTGEKHSLIPEEKRTQGIGYVHLGIDGNVYGHCNEPRTETGQAGWKKFFAGRAIPAEEGEVSPSLYTGQGFNRIHRTFPDGRVIEDFSLSDRELRISHPATGEIRKIPLRYHTEGADLSPLVAGPDGNVYGTSNHPLHFFTYQPKTGLLLDYGRAVVEEGGGGNICAYAVQGGVIAGAAYAGGHLHLFDTSKPLNIHQPDDRNPKRVASYPGIFRPRCGAAHPDGKHVIFGGFPGYGAVGGSLVIFNIRTRDEQVIPDTAIVPNQSTHSLVVLKDGDLLGGTSIETPGGARPRERAANIYRMHWPTKQILYRSIPVDGAREISVMEIDHLQHVHALTSDSLYFVFDPESQDVIYEEDLSPYGLIVRNGLCKGTDQAIYALLSQAIIRIEPETFRAQRVAVPPRTITVGAAFLNGRIYYGSGSRLWSYQVNAEPEEKRE</sequence>
<dbReference type="AlphaFoldDB" id="A0A1H8CGI7"/>
<dbReference type="OrthoDB" id="2488082at2"/>
<evidence type="ECO:0000313" key="1">
    <source>
        <dbReference type="EMBL" id="SEM94110.1"/>
    </source>
</evidence>
<keyword evidence="2" id="KW-1185">Reference proteome</keyword>
<dbReference type="STRING" id="1173111.SAMN05444955_103286"/>
<proteinExistence type="predicted"/>
<dbReference type="RefSeq" id="WP_089965934.1">
    <property type="nucleotide sequence ID" value="NZ_FOCQ01000003.1"/>
</dbReference>
<dbReference type="Gene3D" id="2.130.10.10">
    <property type="entry name" value="YVTN repeat-like/Quinoprotein amine dehydrogenase"/>
    <property type="match status" value="1"/>
</dbReference>
<dbReference type="InterPro" id="IPR015943">
    <property type="entry name" value="WD40/YVTN_repeat-like_dom_sf"/>
</dbReference>
<name>A0A1H8CGI7_9BACL</name>
<dbReference type="Proteomes" id="UP000199695">
    <property type="component" value="Unassembled WGS sequence"/>
</dbReference>
<organism evidence="1 2">
    <name type="scientific">Lihuaxuella thermophila</name>
    <dbReference type="NCBI Taxonomy" id="1173111"/>
    <lineage>
        <taxon>Bacteria</taxon>
        <taxon>Bacillati</taxon>
        <taxon>Bacillota</taxon>
        <taxon>Bacilli</taxon>
        <taxon>Bacillales</taxon>
        <taxon>Thermoactinomycetaceae</taxon>
        <taxon>Lihuaxuella</taxon>
    </lineage>
</organism>
<dbReference type="EMBL" id="FOCQ01000003">
    <property type="protein sequence ID" value="SEM94110.1"/>
    <property type="molecule type" value="Genomic_DNA"/>
</dbReference>